<dbReference type="EMBL" id="LATX01002379">
    <property type="protein sequence ID" value="KTB30559.1"/>
    <property type="molecule type" value="Genomic_DNA"/>
</dbReference>
<evidence type="ECO:0000313" key="1">
    <source>
        <dbReference type="EMBL" id="KTB30559.1"/>
    </source>
</evidence>
<reference evidence="1 2" key="1">
    <citation type="submission" date="2015-12" db="EMBL/GenBank/DDBJ databases">
        <title>Draft genome sequence of Moniliophthora roreri, the causal agent of frosty pod rot of cacao.</title>
        <authorList>
            <person name="Aime M.C."/>
            <person name="Diaz-Valderrama J.R."/>
            <person name="Kijpornyongpan T."/>
            <person name="Phillips-Mora W."/>
        </authorList>
    </citation>
    <scope>NUCLEOTIDE SEQUENCE [LARGE SCALE GENOMIC DNA]</scope>
    <source>
        <strain evidence="1 2">MCA 2952</strain>
    </source>
</reference>
<protein>
    <submittedName>
        <fullName evidence="1">Uncharacterized protein</fullName>
    </submittedName>
</protein>
<dbReference type="Proteomes" id="UP000054988">
    <property type="component" value="Unassembled WGS sequence"/>
</dbReference>
<organism evidence="1 2">
    <name type="scientific">Moniliophthora roreri</name>
    <name type="common">Frosty pod rot fungus</name>
    <name type="synonym">Monilia roreri</name>
    <dbReference type="NCBI Taxonomy" id="221103"/>
    <lineage>
        <taxon>Eukaryota</taxon>
        <taxon>Fungi</taxon>
        <taxon>Dikarya</taxon>
        <taxon>Basidiomycota</taxon>
        <taxon>Agaricomycotina</taxon>
        <taxon>Agaricomycetes</taxon>
        <taxon>Agaricomycetidae</taxon>
        <taxon>Agaricales</taxon>
        <taxon>Marasmiineae</taxon>
        <taxon>Marasmiaceae</taxon>
        <taxon>Moniliophthora</taxon>
    </lineage>
</organism>
<comment type="caution">
    <text evidence="1">The sequence shown here is derived from an EMBL/GenBank/DDBJ whole genome shotgun (WGS) entry which is preliminary data.</text>
</comment>
<proteinExistence type="predicted"/>
<accession>A0A0W0F2M4</accession>
<name>A0A0W0F2M4_MONRR</name>
<dbReference type="AlphaFoldDB" id="A0A0W0F2M4"/>
<evidence type="ECO:0000313" key="2">
    <source>
        <dbReference type="Proteomes" id="UP000054988"/>
    </source>
</evidence>
<gene>
    <name evidence="1" type="ORF">WG66_16846</name>
</gene>
<dbReference type="eggNOG" id="ENOG502RSEH">
    <property type="taxonomic scope" value="Eukaryota"/>
</dbReference>
<sequence>MSTDPKGLLFVYGECGGGVMEEEFNDWYDNEHAPARLTVSGIFSALRYKAVDHKPPSWLALYDTAGPSVLQSEEYKSLRTKASQNERNIVSRLMLLNRQIFTLISAVSASPANPQVVNGKFLYVVHMDVISADKEANHEKEFLTWYSETRIPLLSKVPGWNRSRIFMLEDHGELAGMADKASPLANKAPTKYMALHEWDRDAAEVMDSLEFKECMTAERPWTTQGQKAYAEMEDRRFELYKKFDK</sequence>